<evidence type="ECO:0000256" key="1">
    <source>
        <dbReference type="SAM" id="MobiDB-lite"/>
    </source>
</evidence>
<proteinExistence type="evidence at transcript level"/>
<feature type="region of interest" description="Disordered" evidence="1">
    <location>
        <begin position="70"/>
        <end position="95"/>
    </location>
</feature>
<protein>
    <submittedName>
        <fullName evidence="3">Putative glycoprotein</fullName>
    </submittedName>
</protein>
<evidence type="ECO:0000313" key="3">
    <source>
        <dbReference type="EMBL" id="CAB57231.1"/>
    </source>
</evidence>
<organism evidence="3">
    <name type="scientific">Entodinium caudatum</name>
    <name type="common">Ciliate</name>
    <dbReference type="NCBI Taxonomy" id="47911"/>
    <lineage>
        <taxon>Eukaryota</taxon>
        <taxon>Sar</taxon>
        <taxon>Alveolata</taxon>
        <taxon>Ciliophora</taxon>
        <taxon>Intramacronucleata</taxon>
        <taxon>Litostomatea</taxon>
        <taxon>Trichostomatia</taxon>
        <taxon>Entodiniomorphida</taxon>
        <taxon>Ophryoscolecidae</taxon>
        <taxon>Entodinium</taxon>
    </lineage>
</organism>
<feature type="compositionally biased region" description="Polar residues" evidence="1">
    <location>
        <begin position="74"/>
        <end position="92"/>
    </location>
</feature>
<keyword evidence="2" id="KW-0472">Membrane</keyword>
<keyword evidence="2" id="KW-0812">Transmembrane</keyword>
<name>Q9U5S0_ENTCU</name>
<evidence type="ECO:0000256" key="2">
    <source>
        <dbReference type="SAM" id="Phobius"/>
    </source>
</evidence>
<feature type="transmembrane region" description="Helical" evidence="2">
    <location>
        <begin position="109"/>
        <end position="131"/>
    </location>
</feature>
<feature type="non-terminal residue" evidence="3">
    <location>
        <position position="1"/>
    </location>
</feature>
<sequence>GLCAITVTDKTKLTMNCENTQTFSANELIISSQVIYDSDGKTPLFKIEDYTAPVQFGCAISDRSLKVAFPPNYTDPNGNTPEESDTPSTSGGNARYFRSGSSSGLSGGAIAGIVISIVAVAAIVGVVIALAKKGALGGAAAAHSNASIDNNSTINRFNINTQNANVV</sequence>
<accession>Q9U5S0</accession>
<dbReference type="AlphaFoldDB" id="Q9U5S0"/>
<keyword evidence="2" id="KW-1133">Transmembrane helix</keyword>
<dbReference type="EMBL" id="AJ270204">
    <property type="protein sequence ID" value="CAB57231.1"/>
    <property type="molecule type" value="mRNA"/>
</dbReference>
<reference evidence="3" key="1">
    <citation type="submission" date="1999-09" db="EMBL/GenBank/DDBJ databases">
        <title>cDNA isolated from an Entodinium caudatum phage expression cDNA library.</title>
        <authorList>
            <person name="Eschenlauer S.C."/>
            <person name="McEwan N.R."/>
            <person name="Wallace R.J."/>
            <person name="Newbold C.J."/>
        </authorList>
    </citation>
    <scope>NUCLEOTIDE SEQUENCE</scope>
</reference>